<dbReference type="EMBL" id="LR877145">
    <property type="protein sequence ID" value="CAD2213208.1"/>
    <property type="molecule type" value="Genomic_DNA"/>
</dbReference>
<dbReference type="InterPro" id="IPR016193">
    <property type="entry name" value="Cytidine_deaminase-like"/>
</dbReference>
<dbReference type="Proteomes" id="UP000515908">
    <property type="component" value="Chromosome 01"/>
</dbReference>
<evidence type="ECO:0000313" key="2">
    <source>
        <dbReference type="Proteomes" id="UP000515908"/>
    </source>
</evidence>
<dbReference type="InterPro" id="IPR032723">
    <property type="entry name" value="Deaminase_LmjF365940"/>
</dbReference>
<dbReference type="GO" id="GO:0003824">
    <property type="term" value="F:catalytic activity"/>
    <property type="evidence" value="ECO:0007669"/>
    <property type="project" value="InterPro"/>
</dbReference>
<dbReference type="SUPFAM" id="SSF53927">
    <property type="entry name" value="Cytidine deaminase-like"/>
    <property type="match status" value="1"/>
</dbReference>
<sequence>MSKKELYQINIQPHALDACEIIRDRFYIEDEYNIINLNKEPESSFFVKITNLIRGHAEGEGSAHFSWRKHDRSRPLVTSVFTYVDVTKCNCRPAPSAAAKEEDRTVTVALPPIDPKDVIGVPPSSWCRCPRYWVIAVNYELSTPSGSRCSEQNAMGKLASIGTPTWGVREVFVHGNNPKKESNPLFPCGVCENMLQKVNKDIFNRYGEDAVLYMYDATKPHKLVSLPFPEISHRDGNSFKQFVSQDLRSGVLQD</sequence>
<protein>
    <submittedName>
        <fullName evidence="1">A distinct subfamily of CDD/CDA-like deaminases, putative</fullName>
    </submittedName>
</protein>
<reference evidence="1 2" key="1">
    <citation type="submission" date="2020-08" db="EMBL/GenBank/DDBJ databases">
        <authorList>
            <person name="Newling K."/>
            <person name="Davey J."/>
            <person name="Forrester S."/>
        </authorList>
    </citation>
    <scope>NUCLEOTIDE SEQUENCE [LARGE SCALE GENOMIC DNA]</scope>
    <source>
        <strain evidence="2">Crithidia deanei Carvalho (ATCC PRA-265)</strain>
    </source>
</reference>
<dbReference type="AlphaFoldDB" id="A0A7G2C099"/>
<gene>
    <name evidence="1" type="ORF">ADEAN_000064500</name>
</gene>
<accession>A0A7G2C099</accession>
<evidence type="ECO:0000313" key="1">
    <source>
        <dbReference type="EMBL" id="CAD2213208.1"/>
    </source>
</evidence>
<dbReference type="VEuPathDB" id="TriTrypDB:ADEAN_000064500"/>
<keyword evidence="2" id="KW-1185">Reference proteome</keyword>
<dbReference type="Gene3D" id="3.40.140.10">
    <property type="entry name" value="Cytidine Deaminase, domain 2"/>
    <property type="match status" value="1"/>
</dbReference>
<dbReference type="Pfam" id="PF14421">
    <property type="entry name" value="LmjF365940-deam"/>
    <property type="match status" value="2"/>
</dbReference>
<organism evidence="1 2">
    <name type="scientific">Angomonas deanei</name>
    <dbReference type="NCBI Taxonomy" id="59799"/>
    <lineage>
        <taxon>Eukaryota</taxon>
        <taxon>Discoba</taxon>
        <taxon>Euglenozoa</taxon>
        <taxon>Kinetoplastea</taxon>
        <taxon>Metakinetoplastina</taxon>
        <taxon>Trypanosomatida</taxon>
        <taxon>Trypanosomatidae</taxon>
        <taxon>Strigomonadinae</taxon>
        <taxon>Angomonas</taxon>
    </lineage>
</organism>
<name>A0A7G2C099_9TRYP</name>
<proteinExistence type="predicted"/>